<keyword evidence="1" id="KW-1133">Transmembrane helix</keyword>
<keyword evidence="1" id="KW-0812">Transmembrane</keyword>
<sequence>MNEWWQSKRRKKRKSKEKKNYSLFELFLDVLFWIPELFLFPFRLVFWLLRGVGKLIADVS</sequence>
<evidence type="ECO:0000313" key="2">
    <source>
        <dbReference type="EMBL" id="ODV57346.1"/>
    </source>
</evidence>
<dbReference type="RefSeq" id="WP_069482245.1">
    <property type="nucleotide sequence ID" value="NZ_KV766182.1"/>
</dbReference>
<accession>A0A1E4RA49</accession>
<organism evidence="2 3">
    <name type="scientific">Lysinibacillus fusiformis</name>
    <dbReference type="NCBI Taxonomy" id="28031"/>
    <lineage>
        <taxon>Bacteria</taxon>
        <taxon>Bacillati</taxon>
        <taxon>Bacillota</taxon>
        <taxon>Bacilli</taxon>
        <taxon>Bacillales</taxon>
        <taxon>Bacillaceae</taxon>
        <taxon>Lysinibacillus</taxon>
    </lineage>
</organism>
<proteinExistence type="predicted"/>
<dbReference type="Proteomes" id="UP000094784">
    <property type="component" value="Unassembled WGS sequence"/>
</dbReference>
<name>A0A1E4RA49_9BACI</name>
<comment type="caution">
    <text evidence="2">The sequence shown here is derived from an EMBL/GenBank/DDBJ whole genome shotgun (WGS) entry which is preliminary data.</text>
</comment>
<dbReference type="AlphaFoldDB" id="A0A1E4RA49"/>
<evidence type="ECO:0000313" key="3">
    <source>
        <dbReference type="Proteomes" id="UP000094784"/>
    </source>
</evidence>
<protein>
    <submittedName>
        <fullName evidence="2">Uncharacterized protein</fullName>
    </submittedName>
</protein>
<dbReference type="EMBL" id="MECQ01000001">
    <property type="protein sequence ID" value="ODV57346.1"/>
    <property type="molecule type" value="Genomic_DNA"/>
</dbReference>
<reference evidence="2 3" key="1">
    <citation type="submission" date="2016-09" db="EMBL/GenBank/DDBJ databases">
        <title>Draft genome sequence of the soil isolate, Lysinibacillus fusiformis M5, a potential hypoxanthine producer.</title>
        <authorList>
            <person name="Gallegos-Monterrosa R."/>
            <person name="Maroti G."/>
            <person name="Balint B."/>
            <person name="Kovacs A.T."/>
        </authorList>
    </citation>
    <scope>NUCLEOTIDE SEQUENCE [LARGE SCALE GENOMIC DNA]</scope>
    <source>
        <strain evidence="2 3">M5</strain>
    </source>
</reference>
<keyword evidence="1" id="KW-0472">Membrane</keyword>
<feature type="transmembrane region" description="Helical" evidence="1">
    <location>
        <begin position="21"/>
        <end position="42"/>
    </location>
</feature>
<dbReference type="OrthoDB" id="2706699at2"/>
<evidence type="ECO:0000256" key="1">
    <source>
        <dbReference type="SAM" id="Phobius"/>
    </source>
</evidence>
<gene>
    <name evidence="2" type="ORF">BG258_16220</name>
</gene>